<evidence type="ECO:0000313" key="3">
    <source>
        <dbReference type="Proteomes" id="UP000751190"/>
    </source>
</evidence>
<dbReference type="InterPro" id="IPR038558">
    <property type="entry name" value="SAS-6_N_sf"/>
</dbReference>
<dbReference type="Pfam" id="PF16531">
    <property type="entry name" value="SAS-6_N"/>
    <property type="match status" value="1"/>
</dbReference>
<dbReference type="Gene3D" id="2.170.210.20">
    <property type="entry name" value="Spindle assembly abnormal protein 6, N-terminal domain"/>
    <property type="match status" value="1"/>
</dbReference>
<keyword evidence="3" id="KW-1185">Reference proteome</keyword>
<dbReference type="EMBL" id="JAGTXO010000018">
    <property type="protein sequence ID" value="KAG8463075.1"/>
    <property type="molecule type" value="Genomic_DNA"/>
</dbReference>
<accession>A0A8J5XPH8</accession>
<dbReference type="OrthoDB" id="49058at2759"/>
<evidence type="ECO:0000313" key="2">
    <source>
        <dbReference type="EMBL" id="KAG8463075.1"/>
    </source>
</evidence>
<reference evidence="2" key="1">
    <citation type="submission" date="2021-05" db="EMBL/GenBank/DDBJ databases">
        <title>The genome of the haptophyte Pavlova lutheri (Diacronema luteri, Pavlovales) - a model for lipid biosynthesis in eukaryotic algae.</title>
        <authorList>
            <person name="Hulatt C.J."/>
            <person name="Posewitz M.C."/>
        </authorList>
    </citation>
    <scope>NUCLEOTIDE SEQUENCE</scope>
    <source>
        <strain evidence="2">NIVA-4/92</strain>
    </source>
</reference>
<dbReference type="Proteomes" id="UP000751190">
    <property type="component" value="Unassembled WGS sequence"/>
</dbReference>
<name>A0A8J5XPH8_DIALT</name>
<evidence type="ECO:0000259" key="1">
    <source>
        <dbReference type="Pfam" id="PF16531"/>
    </source>
</evidence>
<feature type="domain" description="Spindle assembly abnormal protein 6 N-terminal" evidence="1">
    <location>
        <begin position="34"/>
        <end position="161"/>
    </location>
</feature>
<protein>
    <recommendedName>
        <fullName evidence="1">Spindle assembly abnormal protein 6 N-terminal domain-containing protein</fullName>
    </recommendedName>
</protein>
<proteinExistence type="predicted"/>
<comment type="caution">
    <text evidence="2">The sequence shown here is derived from an EMBL/GenBank/DDBJ whole genome shotgun (WGS) entry which is preliminary data.</text>
</comment>
<dbReference type="CDD" id="cd10142">
    <property type="entry name" value="HD_SAS6_N"/>
    <property type="match status" value="1"/>
</dbReference>
<organism evidence="2 3">
    <name type="scientific">Diacronema lutheri</name>
    <name type="common">Unicellular marine alga</name>
    <name type="synonym">Monochrysis lutheri</name>
    <dbReference type="NCBI Taxonomy" id="2081491"/>
    <lineage>
        <taxon>Eukaryota</taxon>
        <taxon>Haptista</taxon>
        <taxon>Haptophyta</taxon>
        <taxon>Pavlovophyceae</taxon>
        <taxon>Pavlovales</taxon>
        <taxon>Pavlovaceae</taxon>
        <taxon>Diacronema</taxon>
    </lineage>
</organism>
<dbReference type="PANTHER" id="PTHR34230">
    <property type="entry name" value="ASSEMBLY ABNORMAL PROTEIN 6, PUTATIVE-RELATED"/>
    <property type="match status" value="1"/>
</dbReference>
<gene>
    <name evidence="2" type="ORF">KFE25_001848</name>
</gene>
<sequence length="228" mass="25567">MAHSNQGASSALTQFDFSAIDEMDPVLADGQTIICDREVPFELRHGGEQDVGSLEAVRVKVMTLGDGAGLVTVTAELTSENDLFFHYTHAMDARAFRSVQEGQKLMVDFAEYPAVLVRMLNACIKEPHTHLAVLVLGRDGRAHLDFIQNLEYKFVELLSVEVSQSDDPVVRQSVAFRYQALKARVALMHARLQDVNALIKLKSPALLAQMQRYEREHSPTRYSPPRTW</sequence>
<dbReference type="AlphaFoldDB" id="A0A8J5XPH8"/>
<dbReference type="OMA" id="RQHITFR"/>
<dbReference type="InterPro" id="IPR032396">
    <property type="entry name" value="SAS-6_N"/>
</dbReference>
<dbReference type="PANTHER" id="PTHR34230:SF2">
    <property type="entry name" value="SPINDLE ASSEMBLY ABNORMAL PROTEIN 6 N-TERMINAL DOMAIN-CONTAINING PROTEIN"/>
    <property type="match status" value="1"/>
</dbReference>